<keyword evidence="4 10" id="KW-0547">Nucleotide-binding</keyword>
<comment type="catalytic activity">
    <reaction evidence="10">
        <text>ITP + H2O = IMP + diphosphate + H(+)</text>
        <dbReference type="Rhea" id="RHEA:29399"/>
        <dbReference type="ChEBI" id="CHEBI:15377"/>
        <dbReference type="ChEBI" id="CHEBI:15378"/>
        <dbReference type="ChEBI" id="CHEBI:33019"/>
        <dbReference type="ChEBI" id="CHEBI:58053"/>
        <dbReference type="ChEBI" id="CHEBI:61402"/>
        <dbReference type="EC" id="3.6.1.66"/>
    </reaction>
</comment>
<dbReference type="EC" id="3.6.1.66" evidence="10"/>
<comment type="subunit">
    <text evidence="2 10">Homodimer.</text>
</comment>
<feature type="active site" description="Proton acceptor" evidence="10">
    <location>
        <position position="86"/>
    </location>
</feature>
<evidence type="ECO:0000256" key="5">
    <source>
        <dbReference type="ARBA" id="ARBA00022801"/>
    </source>
</evidence>
<dbReference type="SUPFAM" id="SSF52972">
    <property type="entry name" value="ITPase-like"/>
    <property type="match status" value="1"/>
</dbReference>
<dbReference type="PANTHER" id="PTHR11067">
    <property type="entry name" value="INOSINE TRIPHOSPHATE PYROPHOSPHATASE/HAM1 PROTEIN"/>
    <property type="match status" value="1"/>
</dbReference>
<dbReference type="GO" id="GO:0035870">
    <property type="term" value="F:dITP diphosphatase activity"/>
    <property type="evidence" value="ECO:0007669"/>
    <property type="project" value="UniProtKB-UniRule"/>
</dbReference>
<dbReference type="GO" id="GO:0017111">
    <property type="term" value="F:ribonucleoside triphosphate phosphatase activity"/>
    <property type="evidence" value="ECO:0007669"/>
    <property type="project" value="InterPro"/>
</dbReference>
<evidence type="ECO:0000256" key="1">
    <source>
        <dbReference type="ARBA" id="ARBA00008023"/>
    </source>
</evidence>
<gene>
    <name evidence="13" type="ORF">FLT43_24000</name>
    <name evidence="12" type="ORF">M5W83_25515</name>
</gene>
<evidence type="ECO:0000256" key="4">
    <source>
        <dbReference type="ARBA" id="ARBA00022741"/>
    </source>
</evidence>
<dbReference type="Pfam" id="PF01725">
    <property type="entry name" value="Ham1p_like"/>
    <property type="match status" value="1"/>
</dbReference>
<dbReference type="NCBIfam" id="TIGR00042">
    <property type="entry name" value="RdgB/HAM1 family non-canonical purine NTP pyrophosphatase"/>
    <property type="match status" value="1"/>
</dbReference>
<comment type="catalytic activity">
    <reaction evidence="9 10">
        <text>XTP + H2O = XMP + diphosphate + H(+)</text>
        <dbReference type="Rhea" id="RHEA:28610"/>
        <dbReference type="ChEBI" id="CHEBI:15377"/>
        <dbReference type="ChEBI" id="CHEBI:15378"/>
        <dbReference type="ChEBI" id="CHEBI:33019"/>
        <dbReference type="ChEBI" id="CHEBI:57464"/>
        <dbReference type="ChEBI" id="CHEBI:61314"/>
        <dbReference type="EC" id="3.6.1.66"/>
    </reaction>
</comment>
<dbReference type="AlphaFoldDB" id="A0AAP9J3Q0"/>
<comment type="cofactor">
    <cofactor evidence="10">
        <name>Mg(2+)</name>
        <dbReference type="ChEBI" id="CHEBI:18420"/>
    </cofactor>
    <text evidence="10">Binds 1 Mg(2+) ion per subunit.</text>
</comment>
<evidence type="ECO:0000256" key="7">
    <source>
        <dbReference type="ARBA" id="ARBA00023080"/>
    </source>
</evidence>
<feature type="binding site" evidence="10">
    <location>
        <begin position="210"/>
        <end position="211"/>
    </location>
    <ligand>
        <name>substrate</name>
    </ligand>
</feature>
<dbReference type="InterPro" id="IPR029001">
    <property type="entry name" value="ITPase-like_fam"/>
</dbReference>
<evidence type="ECO:0000313" key="15">
    <source>
        <dbReference type="Proteomes" id="UP001209276"/>
    </source>
</evidence>
<dbReference type="GO" id="GO:0000166">
    <property type="term" value="F:nucleotide binding"/>
    <property type="evidence" value="ECO:0007669"/>
    <property type="project" value="UniProtKB-KW"/>
</dbReference>
<keyword evidence="7 10" id="KW-0546">Nucleotide metabolism</keyword>
<dbReference type="InterPro" id="IPR002637">
    <property type="entry name" value="RdgB/HAM1"/>
</dbReference>
<evidence type="ECO:0000256" key="3">
    <source>
        <dbReference type="ARBA" id="ARBA00022723"/>
    </source>
</evidence>
<keyword evidence="15" id="KW-1185">Reference proteome</keyword>
<protein>
    <recommendedName>
        <fullName evidence="10">dITP/XTP pyrophosphatase</fullName>
        <ecNumber evidence="10">3.6.1.66</ecNumber>
    </recommendedName>
    <alternativeName>
        <fullName evidence="10">Non-canonical purine NTP pyrophosphatase</fullName>
    </alternativeName>
    <alternativeName>
        <fullName evidence="10">Non-standard purine NTP pyrophosphatase</fullName>
    </alternativeName>
    <alternativeName>
        <fullName evidence="10">Nucleoside-triphosphate diphosphatase</fullName>
    </alternativeName>
    <alternativeName>
        <fullName evidence="10">Nucleoside-triphosphate pyrophosphatase</fullName>
        <shortName evidence="10">NTPase</shortName>
    </alternativeName>
</protein>
<keyword evidence="6 10" id="KW-0460">Magnesium</keyword>
<evidence type="ECO:0000256" key="10">
    <source>
        <dbReference type="HAMAP-Rule" id="MF_01405"/>
    </source>
</evidence>
<dbReference type="Proteomes" id="UP000315377">
    <property type="component" value="Chromosome"/>
</dbReference>
<dbReference type="GO" id="GO:0046872">
    <property type="term" value="F:metal ion binding"/>
    <property type="evidence" value="ECO:0007669"/>
    <property type="project" value="UniProtKB-KW"/>
</dbReference>
<dbReference type="HAMAP" id="MF_01405">
    <property type="entry name" value="Non_canon_purine_NTPase"/>
    <property type="match status" value="1"/>
</dbReference>
<dbReference type="GO" id="GO:0009117">
    <property type="term" value="P:nucleotide metabolic process"/>
    <property type="evidence" value="ECO:0007669"/>
    <property type="project" value="UniProtKB-KW"/>
</dbReference>
<proteinExistence type="inferred from homology"/>
<keyword evidence="5 10" id="KW-0378">Hydrolase</keyword>
<reference evidence="12 15" key="2">
    <citation type="submission" date="2022-05" db="EMBL/GenBank/DDBJ databases">
        <title>Genome Sequencing of Bee-Associated Microbes.</title>
        <authorList>
            <person name="Dunlap C."/>
        </authorList>
    </citation>
    <scope>NUCLEOTIDE SEQUENCE [LARGE SCALE GENOMIC DNA]</scope>
    <source>
        <strain evidence="12 15">NRRL B-14613</strain>
    </source>
</reference>
<dbReference type="GO" id="GO:0005829">
    <property type="term" value="C:cytosol"/>
    <property type="evidence" value="ECO:0007669"/>
    <property type="project" value="TreeGrafter"/>
</dbReference>
<dbReference type="RefSeq" id="WP_087441168.1">
    <property type="nucleotide sequence ID" value="NZ_CABMNB010000014.1"/>
</dbReference>
<feature type="binding site" evidence="10">
    <location>
        <begin position="182"/>
        <end position="185"/>
    </location>
    <ligand>
        <name>substrate</name>
    </ligand>
</feature>
<feature type="binding site" evidence="10">
    <location>
        <position position="205"/>
    </location>
    <ligand>
        <name>substrate</name>
    </ligand>
</feature>
<sequence>MNRGAATNRGEAMIPQQDTIIIATQNKGKLKEFQLAFQSIGKRVLSMADYPQLPDIEEDGDTFTANALKKAKTMAEALNLPVLADDSGLCVERLDGAPGVYSARYAGGHGDDQANNAKLLAELGKLPPLEADAEAPAGSRILSPAQFVCVLVLYDPARQSFVEAAGSADGYIIDQARGNHGFGYDPLFYLPELGRTMAELTPEEKERISHRGAAIRLMLEKLRSGTA</sequence>
<dbReference type="FunFam" id="3.90.950.10:FF:000001">
    <property type="entry name" value="dITP/XTP pyrophosphatase"/>
    <property type="match status" value="1"/>
</dbReference>
<dbReference type="GO" id="GO:0009146">
    <property type="term" value="P:purine nucleoside triphosphate catabolic process"/>
    <property type="evidence" value="ECO:0007669"/>
    <property type="project" value="UniProtKB-UniRule"/>
</dbReference>
<comment type="catalytic activity">
    <reaction evidence="8 10">
        <text>dITP + H2O = dIMP + diphosphate + H(+)</text>
        <dbReference type="Rhea" id="RHEA:28342"/>
        <dbReference type="ChEBI" id="CHEBI:15377"/>
        <dbReference type="ChEBI" id="CHEBI:15378"/>
        <dbReference type="ChEBI" id="CHEBI:33019"/>
        <dbReference type="ChEBI" id="CHEBI:61194"/>
        <dbReference type="ChEBI" id="CHEBI:61382"/>
        <dbReference type="EC" id="3.6.1.66"/>
    </reaction>
</comment>
<feature type="binding site" evidence="10">
    <location>
        <position position="57"/>
    </location>
    <ligand>
        <name>Mg(2+)</name>
        <dbReference type="ChEBI" id="CHEBI:18420"/>
    </ligand>
</feature>
<evidence type="ECO:0000256" key="2">
    <source>
        <dbReference type="ARBA" id="ARBA00011738"/>
    </source>
</evidence>
<reference evidence="13 14" key="1">
    <citation type="submission" date="2019-07" db="EMBL/GenBank/DDBJ databases">
        <title>Paenibacillus thiaminolyticus NRRL B-4156.</title>
        <authorList>
            <person name="Hehnly C."/>
            <person name="Zhang L."/>
        </authorList>
    </citation>
    <scope>NUCLEOTIDE SEQUENCE [LARGE SCALE GENOMIC DNA]</scope>
    <source>
        <strain evidence="13 14">NRRL B-4156</strain>
    </source>
</reference>
<dbReference type="EMBL" id="JAMDMM010000058">
    <property type="protein sequence ID" value="MCY9610513.1"/>
    <property type="molecule type" value="Genomic_DNA"/>
</dbReference>
<accession>A0AAP9J3Q0</accession>
<dbReference type="CDD" id="cd00515">
    <property type="entry name" value="HAM1"/>
    <property type="match status" value="1"/>
</dbReference>
<dbReference type="NCBIfam" id="NF011397">
    <property type="entry name" value="PRK14822.1"/>
    <property type="match status" value="1"/>
</dbReference>
<evidence type="ECO:0000313" key="13">
    <source>
        <dbReference type="EMBL" id="QDM46190.1"/>
    </source>
</evidence>
<comment type="function">
    <text evidence="10">Pyrophosphatase that catalyzes the hydrolysis of nucleoside triphosphates to their monophosphate derivatives, with a high preference for the non-canonical purine nucleotides XTP (xanthosine triphosphate), dITP (deoxyinosine triphosphate) and ITP. Seems to function as a house-cleaning enzyme that removes non-canonical purine nucleotides from the nucleotide pool, thus preventing their incorporation into DNA/RNA and avoiding chromosomal lesions.</text>
</comment>
<keyword evidence="3 10" id="KW-0479">Metal-binding</keyword>
<feature type="binding site" evidence="10">
    <location>
        <position position="86"/>
    </location>
    <ligand>
        <name>Mg(2+)</name>
        <dbReference type="ChEBI" id="CHEBI:18420"/>
    </ligand>
</feature>
<feature type="binding site" evidence="10">
    <location>
        <begin position="24"/>
        <end position="29"/>
    </location>
    <ligand>
        <name>substrate</name>
    </ligand>
</feature>
<evidence type="ECO:0000256" key="6">
    <source>
        <dbReference type="ARBA" id="ARBA00022842"/>
    </source>
</evidence>
<dbReference type="GO" id="GO:0036220">
    <property type="term" value="F:ITP diphosphatase activity"/>
    <property type="evidence" value="ECO:0007669"/>
    <property type="project" value="UniProtKB-UniRule"/>
</dbReference>
<feature type="binding site" evidence="10">
    <location>
        <position position="87"/>
    </location>
    <ligand>
        <name>substrate</name>
    </ligand>
</feature>
<dbReference type="GO" id="GO:0036222">
    <property type="term" value="F:XTP diphosphatase activity"/>
    <property type="evidence" value="ECO:0007669"/>
    <property type="project" value="UniProtKB-UniRule"/>
</dbReference>
<evidence type="ECO:0000313" key="12">
    <source>
        <dbReference type="EMBL" id="MCY9610513.1"/>
    </source>
</evidence>
<evidence type="ECO:0000256" key="11">
    <source>
        <dbReference type="RuleBase" id="RU003781"/>
    </source>
</evidence>
<evidence type="ECO:0000313" key="14">
    <source>
        <dbReference type="Proteomes" id="UP000315377"/>
    </source>
</evidence>
<dbReference type="EMBL" id="CP041405">
    <property type="protein sequence ID" value="QDM46190.1"/>
    <property type="molecule type" value="Genomic_DNA"/>
</dbReference>
<evidence type="ECO:0000256" key="9">
    <source>
        <dbReference type="ARBA" id="ARBA00052017"/>
    </source>
</evidence>
<dbReference type="InterPro" id="IPR020922">
    <property type="entry name" value="dITP/XTP_pyrophosphatase"/>
</dbReference>
<dbReference type="PANTHER" id="PTHR11067:SF9">
    <property type="entry name" value="INOSINE TRIPHOSPHATE PYROPHOSPHATASE"/>
    <property type="match status" value="1"/>
</dbReference>
<evidence type="ECO:0000256" key="8">
    <source>
        <dbReference type="ARBA" id="ARBA00051875"/>
    </source>
</evidence>
<dbReference type="GeneID" id="76999026"/>
<name>A0AAP9J3Q0_PANTH</name>
<organism evidence="13 14">
    <name type="scientific">Paenibacillus thiaminolyticus</name>
    <name type="common">Bacillus thiaminolyticus</name>
    <dbReference type="NCBI Taxonomy" id="49283"/>
    <lineage>
        <taxon>Bacteria</taxon>
        <taxon>Bacillati</taxon>
        <taxon>Bacillota</taxon>
        <taxon>Bacilli</taxon>
        <taxon>Bacillales</taxon>
        <taxon>Paenibacillaceae</taxon>
        <taxon>Paenibacillus</taxon>
    </lineage>
</organism>
<dbReference type="Gene3D" id="3.90.950.10">
    <property type="match status" value="1"/>
</dbReference>
<dbReference type="Proteomes" id="UP001209276">
    <property type="component" value="Unassembled WGS sequence"/>
</dbReference>
<comment type="similarity">
    <text evidence="1 10 11">Belongs to the HAM1 NTPase family.</text>
</comment>